<comment type="subcellular location">
    <subcellularLocation>
        <location evidence="5">Cytoplasm</location>
    </subcellularLocation>
</comment>
<dbReference type="PANTHER" id="PTHR43420:SF44">
    <property type="entry name" value="ACETYLTRANSFERASE YPEA"/>
    <property type="match status" value="1"/>
</dbReference>
<keyword evidence="2 5" id="KW-0963">Cytoplasm</keyword>
<evidence type="ECO:0000313" key="8">
    <source>
        <dbReference type="Proteomes" id="UP000315498"/>
    </source>
</evidence>
<evidence type="ECO:0000256" key="3">
    <source>
        <dbReference type="ARBA" id="ARBA00022679"/>
    </source>
</evidence>
<evidence type="ECO:0000259" key="6">
    <source>
        <dbReference type="PROSITE" id="PS51186"/>
    </source>
</evidence>
<dbReference type="GO" id="GO:0005737">
    <property type="term" value="C:cytoplasm"/>
    <property type="evidence" value="ECO:0007669"/>
    <property type="project" value="UniProtKB-SubCell"/>
</dbReference>
<dbReference type="InterPro" id="IPR000182">
    <property type="entry name" value="GNAT_dom"/>
</dbReference>
<dbReference type="CDD" id="cd04301">
    <property type="entry name" value="NAT_SF"/>
    <property type="match status" value="1"/>
</dbReference>
<dbReference type="Gene3D" id="3.40.630.30">
    <property type="match status" value="1"/>
</dbReference>
<dbReference type="Pfam" id="PF00583">
    <property type="entry name" value="Acetyltransf_1"/>
    <property type="match status" value="1"/>
</dbReference>
<comment type="similarity">
    <text evidence="1 5">Belongs to the acetyltransferase family. RimI subfamily.</text>
</comment>
<dbReference type="InterPro" id="IPR006464">
    <property type="entry name" value="AcTrfase_RimI/Ard1"/>
</dbReference>
<evidence type="ECO:0000256" key="1">
    <source>
        <dbReference type="ARBA" id="ARBA00005395"/>
    </source>
</evidence>
<comment type="function">
    <text evidence="5">Acetylates the N-terminal alanine of ribosomal protein bS18.</text>
</comment>
<keyword evidence="4" id="KW-0012">Acyltransferase</keyword>
<feature type="domain" description="N-acetyltransferase" evidence="6">
    <location>
        <begin position="2"/>
        <end position="145"/>
    </location>
</feature>
<name>A0A520MV72_9GAMM</name>
<evidence type="ECO:0000256" key="2">
    <source>
        <dbReference type="ARBA" id="ARBA00022490"/>
    </source>
</evidence>
<dbReference type="EC" id="2.3.1.266" evidence="5"/>
<dbReference type="InterPro" id="IPR016181">
    <property type="entry name" value="Acyl_CoA_acyltransferase"/>
</dbReference>
<gene>
    <name evidence="7" type="primary">rimI</name>
    <name evidence="7" type="ORF">EVA94_01740</name>
</gene>
<dbReference type="GO" id="GO:0008999">
    <property type="term" value="F:protein-N-terminal-alanine acetyltransferase activity"/>
    <property type="evidence" value="ECO:0007669"/>
    <property type="project" value="UniProtKB-EC"/>
</dbReference>
<dbReference type="Proteomes" id="UP000315498">
    <property type="component" value="Unassembled WGS sequence"/>
</dbReference>
<organism evidence="7 8">
    <name type="scientific">SAR86 cluster bacterium</name>
    <dbReference type="NCBI Taxonomy" id="2030880"/>
    <lineage>
        <taxon>Bacteria</taxon>
        <taxon>Pseudomonadati</taxon>
        <taxon>Pseudomonadota</taxon>
        <taxon>Gammaproteobacteria</taxon>
        <taxon>SAR86 cluster</taxon>
    </lineage>
</organism>
<comment type="caution">
    <text evidence="7">The sequence shown here is derived from an EMBL/GenBank/DDBJ whole genome shotgun (WGS) entry which is preliminary data.</text>
</comment>
<evidence type="ECO:0000256" key="4">
    <source>
        <dbReference type="ARBA" id="ARBA00023315"/>
    </source>
</evidence>
<keyword evidence="3 7" id="KW-0808">Transferase</keyword>
<dbReference type="AlphaFoldDB" id="A0A520MV72"/>
<proteinExistence type="inferred from homology"/>
<protein>
    <recommendedName>
        <fullName evidence="5">[Ribosomal protein bS18]-alanine N-acetyltransferase</fullName>
        <ecNumber evidence="5">2.3.1.266</ecNumber>
    </recommendedName>
</protein>
<reference evidence="7 8" key="1">
    <citation type="submission" date="2019-02" db="EMBL/GenBank/DDBJ databases">
        <title>Prokaryotic population dynamics and viral predation in marine succession experiment using metagenomics: the confinement effect.</title>
        <authorList>
            <person name="Haro-Moreno J.M."/>
            <person name="Rodriguez-Valera F."/>
            <person name="Lopez-Perez M."/>
        </authorList>
    </citation>
    <scope>NUCLEOTIDE SEQUENCE [LARGE SCALE GENOMIC DNA]</scope>
    <source>
        <strain evidence="7">MED-G161</strain>
    </source>
</reference>
<dbReference type="SUPFAM" id="SSF55729">
    <property type="entry name" value="Acyl-CoA N-acyltransferases (Nat)"/>
    <property type="match status" value="1"/>
</dbReference>
<evidence type="ECO:0000256" key="5">
    <source>
        <dbReference type="RuleBase" id="RU363094"/>
    </source>
</evidence>
<accession>A0A520MV72</accession>
<dbReference type="EMBL" id="SHBG01000011">
    <property type="protein sequence ID" value="RZO25127.1"/>
    <property type="molecule type" value="Genomic_DNA"/>
</dbReference>
<evidence type="ECO:0000313" key="7">
    <source>
        <dbReference type="EMBL" id="RZO25127.1"/>
    </source>
</evidence>
<dbReference type="PANTHER" id="PTHR43420">
    <property type="entry name" value="ACETYLTRANSFERASE"/>
    <property type="match status" value="1"/>
</dbReference>
<sequence>MLKISLMDHSDLDSAYEIEKQVNPSPWSKDNFYSSFDVGHHSLVCRIDSKIIGFVIFSLIKQESHLLNIGVAKDWQRKGAGAMLLKSLIKQSKVLGAKKVFLEVRSKNDNAIFFYTKYNFLKDAIRANYYSGSDPDDAILMSLEI</sequence>
<dbReference type="NCBIfam" id="TIGR01575">
    <property type="entry name" value="rimI"/>
    <property type="match status" value="1"/>
</dbReference>
<comment type="catalytic activity">
    <reaction evidence="5">
        <text>N-terminal L-alanyl-[ribosomal protein bS18] + acetyl-CoA = N-terminal N(alpha)-acetyl-L-alanyl-[ribosomal protein bS18] + CoA + H(+)</text>
        <dbReference type="Rhea" id="RHEA:43756"/>
        <dbReference type="Rhea" id="RHEA-COMP:10676"/>
        <dbReference type="Rhea" id="RHEA-COMP:10677"/>
        <dbReference type="ChEBI" id="CHEBI:15378"/>
        <dbReference type="ChEBI" id="CHEBI:57287"/>
        <dbReference type="ChEBI" id="CHEBI:57288"/>
        <dbReference type="ChEBI" id="CHEBI:64718"/>
        <dbReference type="ChEBI" id="CHEBI:83683"/>
        <dbReference type="EC" id="2.3.1.266"/>
    </reaction>
</comment>
<dbReference type="PROSITE" id="PS51186">
    <property type="entry name" value="GNAT"/>
    <property type="match status" value="1"/>
</dbReference>
<dbReference type="InterPro" id="IPR050680">
    <property type="entry name" value="YpeA/RimI_acetyltransf"/>
</dbReference>